<dbReference type="InterPro" id="IPR045441">
    <property type="entry name" value="DUF6506"/>
</dbReference>
<organism evidence="1 2">
    <name type="scientific">Amycolatopsis suaedae</name>
    <dbReference type="NCBI Taxonomy" id="2510978"/>
    <lineage>
        <taxon>Bacteria</taxon>
        <taxon>Bacillati</taxon>
        <taxon>Actinomycetota</taxon>
        <taxon>Actinomycetes</taxon>
        <taxon>Pseudonocardiales</taxon>
        <taxon>Pseudonocardiaceae</taxon>
        <taxon>Amycolatopsis</taxon>
    </lineage>
</organism>
<dbReference type="Pfam" id="PF20116">
    <property type="entry name" value="DUF6506"/>
    <property type="match status" value="2"/>
</dbReference>
<dbReference type="RefSeq" id="WP_130476891.1">
    <property type="nucleotide sequence ID" value="NZ_SFCC01000009.1"/>
</dbReference>
<comment type="caution">
    <text evidence="1">The sequence shown here is derived from an EMBL/GenBank/DDBJ whole genome shotgun (WGS) entry which is preliminary data.</text>
</comment>
<name>A0A4Q7J8M6_9PSEU</name>
<dbReference type="EMBL" id="SFCC01000009">
    <property type="protein sequence ID" value="RZQ62464.1"/>
    <property type="molecule type" value="Genomic_DNA"/>
</dbReference>
<accession>A0A4Q7J8M6</accession>
<gene>
    <name evidence="1" type="ORF">EWH70_19610</name>
</gene>
<evidence type="ECO:0000313" key="2">
    <source>
        <dbReference type="Proteomes" id="UP000292003"/>
    </source>
</evidence>
<dbReference type="AlphaFoldDB" id="A0A4Q7J8M6"/>
<protein>
    <submittedName>
        <fullName evidence="1">Uncharacterized protein</fullName>
    </submittedName>
</protein>
<proteinExistence type="predicted"/>
<dbReference type="Proteomes" id="UP000292003">
    <property type="component" value="Unassembled WGS sequence"/>
</dbReference>
<reference evidence="1 2" key="1">
    <citation type="submission" date="2019-02" db="EMBL/GenBank/DDBJ databases">
        <title>Draft genome sequence of Amycolatopsis sp. 8-3EHSu isolated from roots of Suaeda maritima.</title>
        <authorList>
            <person name="Duangmal K."/>
            <person name="Chantavorakit T."/>
        </authorList>
    </citation>
    <scope>NUCLEOTIDE SEQUENCE [LARGE SCALE GENOMIC DNA]</scope>
    <source>
        <strain evidence="1 2">8-3EHSu</strain>
    </source>
</reference>
<sequence length="200" mass="20481">MRNEETLDGAFLFLRPGAPADGSDRQVLERTGSRTVLVWVPDAAAAAAVAGQLVADGIRLIELYRGFDLASAAPVIEAVAGRVPVGVAGYGPAVKEKASPRRTVTIYDEPGSDPAGTQRLVRDHGAEGSTTVVGAPDPDSAARVAAELVDGGAELIEICGGTSLITAARVAAEVGDRVPVSLVSWPFDSIEGAAAYKAAF</sequence>
<evidence type="ECO:0000313" key="1">
    <source>
        <dbReference type="EMBL" id="RZQ62464.1"/>
    </source>
</evidence>
<dbReference type="OrthoDB" id="8595161at2"/>
<keyword evidence="2" id="KW-1185">Reference proteome</keyword>